<evidence type="ECO:0000313" key="2">
    <source>
        <dbReference type="Proteomes" id="UP000509302"/>
    </source>
</evidence>
<dbReference type="KEGG" id="cagg:HYG79_08275"/>
<evidence type="ECO:0008006" key="3">
    <source>
        <dbReference type="Google" id="ProtNLM"/>
    </source>
</evidence>
<dbReference type="AlphaFoldDB" id="A0A7H9APM9"/>
<dbReference type="PROSITE" id="PS51257">
    <property type="entry name" value="PROKAR_LIPOPROTEIN"/>
    <property type="match status" value="1"/>
</dbReference>
<dbReference type="RefSeq" id="WP_179241632.1">
    <property type="nucleotide sequence ID" value="NZ_CP058595.1"/>
</dbReference>
<dbReference type="PANTHER" id="PTHR47199:SF2">
    <property type="entry name" value="PHOTOSYSTEM II STABILITY_ASSEMBLY FACTOR HCF136, CHLOROPLASTIC"/>
    <property type="match status" value="1"/>
</dbReference>
<dbReference type="Proteomes" id="UP000509302">
    <property type="component" value="Chromosome"/>
</dbReference>
<organism evidence="1 2">
    <name type="scientific">Costertonia aggregata</name>
    <dbReference type="NCBI Taxonomy" id="343403"/>
    <lineage>
        <taxon>Bacteria</taxon>
        <taxon>Pseudomonadati</taxon>
        <taxon>Bacteroidota</taxon>
        <taxon>Flavobacteriia</taxon>
        <taxon>Flavobacteriales</taxon>
        <taxon>Flavobacteriaceae</taxon>
        <taxon>Costertonia</taxon>
    </lineage>
</organism>
<name>A0A7H9APM9_9FLAO</name>
<protein>
    <recommendedName>
        <fullName evidence="3">Photosynthesis system II assembly factor Ycf48/Hcf136-like domain-containing protein</fullName>
    </recommendedName>
</protein>
<dbReference type="InterPro" id="IPR015943">
    <property type="entry name" value="WD40/YVTN_repeat-like_dom_sf"/>
</dbReference>
<accession>A0A7H9APM9</accession>
<dbReference type="SUPFAM" id="SSF110296">
    <property type="entry name" value="Oligoxyloglucan reducing end-specific cellobiohydrolase"/>
    <property type="match status" value="1"/>
</dbReference>
<evidence type="ECO:0000313" key="1">
    <source>
        <dbReference type="EMBL" id="QLG45343.1"/>
    </source>
</evidence>
<reference evidence="1 2" key="1">
    <citation type="journal article" date="2006" name="Int. J. Syst. Evol. Microbiol.">
        <title>Costertonia aggregata gen. nov., sp. nov., a mesophilic marine bacterium of the family Flavobacteriaceae, isolated from a mature biofilm.</title>
        <authorList>
            <person name="Kwon K.K."/>
            <person name="Lee Y.K."/>
            <person name="Lee H.K."/>
        </authorList>
    </citation>
    <scope>NUCLEOTIDE SEQUENCE [LARGE SCALE GENOMIC DNA]</scope>
    <source>
        <strain evidence="1 2">KCCM 42265</strain>
    </source>
</reference>
<sequence>MLKKNLYVILVTVLFISCKDTKAQEEEKYIPVDEFSGFREITQEEHKFTPRKFINGIDSTEVSLVHSLTNTSFHVYNASAFESDEKGVLVGGTGLRIRSTVDGGKNWKQIQLSPFANSFHSVAFCNGEAFAVGEGSFIAKGDSTLNHWSVFNIKPLDGLVGDTHQLYKIKFRNKLGFAMGFDTGIGVSKPLILKTTDGGKNWSTHSHIGLENETGAIYDFDIVSESILYLVTQMGNAYKSHDGGTSWQILFSSERKNASLNSVDFKNENAGFIGGLSGTLLFTADGGENWRQSTSFNDSTQLNIADIKYISDETVAITTAQSFVDEERPTFAYLLDGNGKERTKPLLTKKDSTVFFEGDSYHIYPLNKSVVYLTDRNNLYKVNIDTTVK</sequence>
<dbReference type="PANTHER" id="PTHR47199">
    <property type="entry name" value="PHOTOSYSTEM II STABILITY/ASSEMBLY FACTOR HCF136, CHLOROPLASTIC"/>
    <property type="match status" value="1"/>
</dbReference>
<gene>
    <name evidence="1" type="ORF">HYG79_08275</name>
</gene>
<keyword evidence="2" id="KW-1185">Reference proteome</keyword>
<proteinExistence type="predicted"/>
<dbReference type="Gene3D" id="2.130.10.10">
    <property type="entry name" value="YVTN repeat-like/Quinoprotein amine dehydrogenase"/>
    <property type="match status" value="1"/>
</dbReference>
<dbReference type="EMBL" id="CP058595">
    <property type="protein sequence ID" value="QLG45343.1"/>
    <property type="molecule type" value="Genomic_DNA"/>
</dbReference>